<dbReference type="PROSITE" id="PS50893">
    <property type="entry name" value="ABC_TRANSPORTER_2"/>
    <property type="match status" value="1"/>
</dbReference>
<feature type="domain" description="ABC transporter" evidence="5">
    <location>
        <begin position="16"/>
        <end position="245"/>
    </location>
</feature>
<dbReference type="PANTHER" id="PTHR42711">
    <property type="entry name" value="ABC TRANSPORTER ATP-BINDING PROTEIN"/>
    <property type="match status" value="1"/>
</dbReference>
<evidence type="ECO:0000256" key="2">
    <source>
        <dbReference type="ARBA" id="ARBA00022448"/>
    </source>
</evidence>
<reference evidence="6 7" key="1">
    <citation type="submission" date="2019-08" db="EMBL/GenBank/DDBJ databases">
        <title>In-depth cultivation of the pig gut microbiome towards novel bacterial diversity and tailored functional studies.</title>
        <authorList>
            <person name="Wylensek D."/>
            <person name="Hitch T.C.A."/>
            <person name="Clavel T."/>
        </authorList>
    </citation>
    <scope>NUCLEOTIDE SEQUENCE [LARGE SCALE GENOMIC DNA]</scope>
    <source>
        <strain evidence="6 7">WCA-383-APC-5B</strain>
    </source>
</reference>
<dbReference type="InterPro" id="IPR003439">
    <property type="entry name" value="ABC_transporter-like_ATP-bd"/>
</dbReference>
<dbReference type="EMBL" id="VULX01000047">
    <property type="protein sequence ID" value="MSR92689.1"/>
    <property type="molecule type" value="Genomic_DNA"/>
</dbReference>
<dbReference type="Pfam" id="PF00005">
    <property type="entry name" value="ABC_tran"/>
    <property type="match status" value="1"/>
</dbReference>
<evidence type="ECO:0000259" key="5">
    <source>
        <dbReference type="PROSITE" id="PS50893"/>
    </source>
</evidence>
<dbReference type="CDD" id="cd03230">
    <property type="entry name" value="ABC_DR_subfamily_A"/>
    <property type="match status" value="1"/>
</dbReference>
<keyword evidence="3" id="KW-0547">Nucleotide-binding</keyword>
<evidence type="ECO:0000256" key="1">
    <source>
        <dbReference type="ARBA" id="ARBA00005417"/>
    </source>
</evidence>
<dbReference type="AlphaFoldDB" id="A0A7X2N107"/>
<evidence type="ECO:0000256" key="3">
    <source>
        <dbReference type="ARBA" id="ARBA00022741"/>
    </source>
</evidence>
<dbReference type="Gene3D" id="3.40.50.300">
    <property type="entry name" value="P-loop containing nucleotide triphosphate hydrolases"/>
    <property type="match status" value="1"/>
</dbReference>
<evidence type="ECO:0000313" key="7">
    <source>
        <dbReference type="Proteomes" id="UP000460287"/>
    </source>
</evidence>
<sequence>MENYFIIGGEKLNKSIVVENVYKSYKSQSVLSGITFEASENSVVGLVGSNGSGKTTLIKIISGLVRADKGHITVDGVTDYRHFGNEVSVLLADNRNLYWKLTVKENINFILSLRKNKTKETIALTNKLLKEFNMEDKENTVVQELSRGMQQKLSIILTIVDTAKIIMLDEPTLGLDNESCLDLVKFINNMKEAYNKVFIISSHDFQFLAKICDRVLYLSNGTIKKDFITDSISNILNFNQLQVCIQKSEDTDLKCFFSKFEEHLGKVSLDDDGLIINFKINDTSQIKDIIDSIVSEEIILRSINYSKPKFEFIVDELNKLV</sequence>
<dbReference type="GO" id="GO:0005524">
    <property type="term" value="F:ATP binding"/>
    <property type="evidence" value="ECO:0007669"/>
    <property type="project" value="UniProtKB-KW"/>
</dbReference>
<proteinExistence type="inferred from homology"/>
<organism evidence="6 7">
    <name type="scientific">Inconstantimicrobium porci</name>
    <dbReference type="NCBI Taxonomy" id="2652291"/>
    <lineage>
        <taxon>Bacteria</taxon>
        <taxon>Bacillati</taxon>
        <taxon>Bacillota</taxon>
        <taxon>Clostridia</taxon>
        <taxon>Eubacteriales</taxon>
        <taxon>Clostridiaceae</taxon>
        <taxon>Inconstantimicrobium</taxon>
    </lineage>
</organism>
<dbReference type="GO" id="GO:0016887">
    <property type="term" value="F:ATP hydrolysis activity"/>
    <property type="evidence" value="ECO:0007669"/>
    <property type="project" value="InterPro"/>
</dbReference>
<keyword evidence="7" id="KW-1185">Reference proteome</keyword>
<gene>
    <name evidence="6" type="ORF">FYJ33_15290</name>
</gene>
<dbReference type="InterPro" id="IPR003593">
    <property type="entry name" value="AAA+_ATPase"/>
</dbReference>
<dbReference type="PANTHER" id="PTHR42711:SF5">
    <property type="entry name" value="ABC TRANSPORTER ATP-BINDING PROTEIN NATA"/>
    <property type="match status" value="1"/>
</dbReference>
<comment type="caution">
    <text evidence="6">The sequence shown here is derived from an EMBL/GenBank/DDBJ whole genome shotgun (WGS) entry which is preliminary data.</text>
</comment>
<name>A0A7X2N107_9CLOT</name>
<evidence type="ECO:0000256" key="4">
    <source>
        <dbReference type="ARBA" id="ARBA00022840"/>
    </source>
</evidence>
<dbReference type="SUPFAM" id="SSF52540">
    <property type="entry name" value="P-loop containing nucleoside triphosphate hydrolases"/>
    <property type="match status" value="1"/>
</dbReference>
<dbReference type="Proteomes" id="UP000460287">
    <property type="component" value="Unassembled WGS sequence"/>
</dbReference>
<dbReference type="InterPro" id="IPR027417">
    <property type="entry name" value="P-loop_NTPase"/>
</dbReference>
<evidence type="ECO:0000313" key="6">
    <source>
        <dbReference type="EMBL" id="MSR92689.1"/>
    </source>
</evidence>
<keyword evidence="4 6" id="KW-0067">ATP-binding</keyword>
<dbReference type="SMART" id="SM00382">
    <property type="entry name" value="AAA"/>
    <property type="match status" value="1"/>
</dbReference>
<dbReference type="InterPro" id="IPR050763">
    <property type="entry name" value="ABC_transporter_ATP-binding"/>
</dbReference>
<accession>A0A7X2N107</accession>
<protein>
    <submittedName>
        <fullName evidence="6">ABC transporter ATP-binding protein</fullName>
    </submittedName>
</protein>
<keyword evidence="2" id="KW-0813">Transport</keyword>
<comment type="similarity">
    <text evidence="1">Belongs to the ABC transporter superfamily.</text>
</comment>